<keyword evidence="1" id="KW-0812">Transmembrane</keyword>
<reference evidence="2 3" key="1">
    <citation type="submission" date="2022-11" db="EMBL/GenBank/DDBJ databases">
        <title>Minimal conservation of predation-associated metabolite biosynthetic gene clusters underscores biosynthetic potential of Myxococcota including descriptions for ten novel species: Archangium lansinium sp. nov., Myxococcus landrumus sp. nov., Nannocystis bai.</title>
        <authorList>
            <person name="Ahearne A."/>
            <person name="Stevens C."/>
            <person name="Dowd S."/>
        </authorList>
    </citation>
    <scope>NUCLEOTIDE SEQUENCE [LARGE SCALE GENOMIC DNA]</scope>
    <source>
        <strain evidence="2 3">BB15-2</strain>
    </source>
</reference>
<dbReference type="Proteomes" id="UP001221686">
    <property type="component" value="Unassembled WGS sequence"/>
</dbReference>
<evidence type="ECO:0000256" key="1">
    <source>
        <dbReference type="SAM" id="Phobius"/>
    </source>
</evidence>
<keyword evidence="3" id="KW-1185">Reference proteome</keyword>
<feature type="transmembrane region" description="Helical" evidence="1">
    <location>
        <begin position="93"/>
        <end position="111"/>
    </location>
</feature>
<sequence length="374" mass="40035">MRAPPLPRWPATWPNAWVAPLVLAAAWSIALANEPELTAQRGLVFAGGPFLLLAGLHARLGGYLHAPERERLLPLPIEPARHFRSALPAHRRGLALTVVAGAGAIAAATLPDLTRCAWLLGDFLWLALAASLIEPGIAGLAAYAGRRFPPEHWIGEAQRFGAGGWTAEEAAVHLYAPALGVGLATLIAMPGQLTLARLAERGTASTQHWTLLAAPMLAALVVRVTAGRLYAAGLWEAVPWLSEATRRLAGTGVPAPRPGFVARMHNPILQLGTTQLLRLCPLLRLRLVALLLVSGWLVSRAQPPDAPRIALWCAMAALWLSPLQILARERRRNAALLAALPVPAPERSGRLRGLEGLLLAPPAVLAAFMFVRWL</sequence>
<keyword evidence="1" id="KW-0472">Membrane</keyword>
<feature type="transmembrane region" description="Helical" evidence="1">
    <location>
        <begin position="42"/>
        <end position="62"/>
    </location>
</feature>
<name>A0ABT5E1Z2_9BACT</name>
<keyword evidence="1" id="KW-1133">Transmembrane helix</keyword>
<protein>
    <submittedName>
        <fullName evidence="2">Uncharacterized protein</fullName>
    </submittedName>
</protein>
<evidence type="ECO:0000313" key="2">
    <source>
        <dbReference type="EMBL" id="MDC0719891.1"/>
    </source>
</evidence>
<feature type="transmembrane region" description="Helical" evidence="1">
    <location>
        <begin position="123"/>
        <end position="144"/>
    </location>
</feature>
<gene>
    <name evidence="2" type="ORF">POL25_23530</name>
</gene>
<proteinExistence type="predicted"/>
<comment type="caution">
    <text evidence="2">The sequence shown here is derived from an EMBL/GenBank/DDBJ whole genome shotgun (WGS) entry which is preliminary data.</text>
</comment>
<accession>A0ABT5E1Z2</accession>
<evidence type="ECO:0000313" key="3">
    <source>
        <dbReference type="Proteomes" id="UP001221686"/>
    </source>
</evidence>
<dbReference type="RefSeq" id="WP_272088390.1">
    <property type="nucleotide sequence ID" value="NZ_JAQNDL010000002.1"/>
</dbReference>
<organism evidence="2 3">
    <name type="scientific">Nannocystis bainbridge</name>
    <dbReference type="NCBI Taxonomy" id="2995303"/>
    <lineage>
        <taxon>Bacteria</taxon>
        <taxon>Pseudomonadati</taxon>
        <taxon>Myxococcota</taxon>
        <taxon>Polyangia</taxon>
        <taxon>Nannocystales</taxon>
        <taxon>Nannocystaceae</taxon>
        <taxon>Nannocystis</taxon>
    </lineage>
</organism>
<dbReference type="EMBL" id="JAQNDL010000002">
    <property type="protein sequence ID" value="MDC0719891.1"/>
    <property type="molecule type" value="Genomic_DNA"/>
</dbReference>